<dbReference type="AlphaFoldDB" id="A0A366WSD0"/>
<feature type="transmembrane region" description="Helical" evidence="6">
    <location>
        <begin position="428"/>
        <end position="453"/>
    </location>
</feature>
<sequence>MRILLQLKATVLYQQGYLFPWVPVFFAVGIGGYFVLPQEPGLVSYVLLTCVAASATTFAMRWPGVWSPLVWAVALSVSGLIWAGGRSHAIGTPSLAWRYYGPIEGRVVALDRSASDAQRITLDQVRLNRISFDQAPERVRISLHGGGIDLKPGQRIMTTGHLSPPQGPVEPAGFDFRRYAWFKQLGGVGYSRTPVLTLEPAGQSSGDLLVLRMRLAISERVRSRLLGDVGGFSAAITAGDRSAISQETMGYLRASNLAHLLAISGLHMGLLAGFIFSSLRIGLSLFPALALRLPVKKLAACGALIVASGYLVLSGGNVATQRAFVMVAVMLCAVLVDRRALSLRAVAVAAVIVLLLRPEALLGPGFQMSFAATTALVAVFGVIRENEISLGPKWISAILGVVLSSAVAGLATAPIGAAHFNTLAHYGLLANLLSVPLMGIVVIPAAVLAVVLFPLGLDWVGLDLMGFGLVWILIVAEWVTNLPGTQGHVPTPTPWILPLLAFGFLWLILWRGRLRWAGSVAIFCAFVSWSLVHRPDVLIAGTGGLIGVMTNEGRALSKSKGSGFVAKVWLENDGDGANQIAAAQRWPDEQGKLRFIDYDNAKIIHVTGKQAAQSLTSCSVKDLVISAVPFALDGPCEIYDSKRLLQTGSLALGPKGIVTAESLSGNRLWNRKNR</sequence>
<dbReference type="NCBIfam" id="TIGR00360">
    <property type="entry name" value="ComEC_N-term"/>
    <property type="match status" value="1"/>
</dbReference>
<reference evidence="9 10" key="1">
    <citation type="submission" date="2018-07" db="EMBL/GenBank/DDBJ databases">
        <title>Modular assembly of carbohydrate-degrading microbial communities in the ocean.</title>
        <authorList>
            <person name="Enke T.N."/>
            <person name="Datta M.S."/>
            <person name="Schwartzman J.A."/>
            <person name="Cermak N."/>
            <person name="Schmitz D.A."/>
            <person name="Barrere J."/>
            <person name="Cordero O.X."/>
        </authorList>
    </citation>
    <scope>NUCLEOTIDE SEQUENCE [LARGE SCALE GENOMIC DNA]</scope>
    <source>
        <strain evidence="9 10">C3M10</strain>
    </source>
</reference>
<dbReference type="GO" id="GO:0005886">
    <property type="term" value="C:plasma membrane"/>
    <property type="evidence" value="ECO:0007669"/>
    <property type="project" value="UniProtKB-SubCell"/>
</dbReference>
<keyword evidence="3 6" id="KW-0812">Transmembrane</keyword>
<evidence type="ECO:0000256" key="4">
    <source>
        <dbReference type="ARBA" id="ARBA00022989"/>
    </source>
</evidence>
<organism evidence="9 10">
    <name type="scientific">Phaeobacter gallaeciensis</name>
    <dbReference type="NCBI Taxonomy" id="60890"/>
    <lineage>
        <taxon>Bacteria</taxon>
        <taxon>Pseudomonadati</taxon>
        <taxon>Pseudomonadota</taxon>
        <taxon>Alphaproteobacteria</taxon>
        <taxon>Rhodobacterales</taxon>
        <taxon>Roseobacteraceae</taxon>
        <taxon>Phaeobacter</taxon>
    </lineage>
</organism>
<feature type="transmembrane region" description="Helical" evidence="6">
    <location>
        <begin position="43"/>
        <end position="62"/>
    </location>
</feature>
<dbReference type="InterPro" id="IPR025405">
    <property type="entry name" value="DUF4131"/>
</dbReference>
<feature type="transmembrane region" description="Helical" evidence="6">
    <location>
        <begin position="17"/>
        <end position="36"/>
    </location>
</feature>
<dbReference type="OrthoDB" id="9790149at2"/>
<feature type="domain" description="DUF4131" evidence="8">
    <location>
        <begin position="45"/>
        <end position="194"/>
    </location>
</feature>
<dbReference type="PANTHER" id="PTHR30619:SF1">
    <property type="entry name" value="RECOMBINATION PROTEIN 2"/>
    <property type="match status" value="1"/>
</dbReference>
<dbReference type="Pfam" id="PF03772">
    <property type="entry name" value="Competence"/>
    <property type="match status" value="1"/>
</dbReference>
<dbReference type="RefSeq" id="WP_113824731.1">
    <property type="nucleotide sequence ID" value="NZ_QOCE01000043.1"/>
</dbReference>
<feature type="transmembrane region" description="Helical" evidence="6">
    <location>
        <begin position="295"/>
        <end position="313"/>
    </location>
</feature>
<evidence type="ECO:0000259" key="8">
    <source>
        <dbReference type="Pfam" id="PF13567"/>
    </source>
</evidence>
<dbReference type="EMBL" id="QOCE01000043">
    <property type="protein sequence ID" value="RBW51701.1"/>
    <property type="molecule type" value="Genomic_DNA"/>
</dbReference>
<dbReference type="InterPro" id="IPR004477">
    <property type="entry name" value="ComEC_N"/>
</dbReference>
<evidence type="ECO:0000256" key="1">
    <source>
        <dbReference type="ARBA" id="ARBA00004651"/>
    </source>
</evidence>
<evidence type="ECO:0000256" key="2">
    <source>
        <dbReference type="ARBA" id="ARBA00022475"/>
    </source>
</evidence>
<evidence type="ECO:0000256" key="5">
    <source>
        <dbReference type="ARBA" id="ARBA00023136"/>
    </source>
</evidence>
<accession>A0A366WSD0</accession>
<comment type="caution">
    <text evidence="9">The sequence shown here is derived from an EMBL/GenBank/DDBJ whole genome shotgun (WGS) entry which is preliminary data.</text>
</comment>
<gene>
    <name evidence="9" type="ORF">DS909_17325</name>
</gene>
<evidence type="ECO:0000256" key="3">
    <source>
        <dbReference type="ARBA" id="ARBA00022692"/>
    </source>
</evidence>
<dbReference type="PANTHER" id="PTHR30619">
    <property type="entry name" value="DNA INTERNALIZATION/COMPETENCE PROTEIN COMEC/REC2"/>
    <property type="match status" value="1"/>
</dbReference>
<evidence type="ECO:0000256" key="6">
    <source>
        <dbReference type="SAM" id="Phobius"/>
    </source>
</evidence>
<feature type="transmembrane region" description="Helical" evidence="6">
    <location>
        <begin position="460"/>
        <end position="480"/>
    </location>
</feature>
<dbReference type="Proteomes" id="UP000252706">
    <property type="component" value="Unassembled WGS sequence"/>
</dbReference>
<feature type="transmembrane region" description="Helical" evidence="6">
    <location>
        <begin position="341"/>
        <end position="358"/>
    </location>
</feature>
<dbReference type="InterPro" id="IPR052159">
    <property type="entry name" value="Competence_DNA_uptake"/>
</dbReference>
<name>A0A366WSD0_9RHOB</name>
<feature type="domain" description="ComEC/Rec2-related protein" evidence="7">
    <location>
        <begin position="237"/>
        <end position="513"/>
    </location>
</feature>
<keyword evidence="2" id="KW-1003">Cell membrane</keyword>
<feature type="transmembrane region" description="Helical" evidence="6">
    <location>
        <begin position="364"/>
        <end position="383"/>
    </location>
</feature>
<protein>
    <submittedName>
        <fullName evidence="9">Competence protein</fullName>
    </submittedName>
</protein>
<dbReference type="Pfam" id="PF13567">
    <property type="entry name" value="DUF4131"/>
    <property type="match status" value="1"/>
</dbReference>
<feature type="transmembrane region" description="Helical" evidence="6">
    <location>
        <begin position="259"/>
        <end position="283"/>
    </location>
</feature>
<comment type="subcellular location">
    <subcellularLocation>
        <location evidence="1">Cell membrane</location>
        <topology evidence="1">Multi-pass membrane protein</topology>
    </subcellularLocation>
</comment>
<keyword evidence="5 6" id="KW-0472">Membrane</keyword>
<feature type="transmembrane region" description="Helical" evidence="6">
    <location>
        <begin position="395"/>
        <end position="416"/>
    </location>
</feature>
<evidence type="ECO:0000313" key="9">
    <source>
        <dbReference type="EMBL" id="RBW51701.1"/>
    </source>
</evidence>
<feature type="transmembrane region" description="Helical" evidence="6">
    <location>
        <begin position="68"/>
        <end position="85"/>
    </location>
</feature>
<evidence type="ECO:0000313" key="10">
    <source>
        <dbReference type="Proteomes" id="UP000252706"/>
    </source>
</evidence>
<evidence type="ECO:0000259" key="7">
    <source>
        <dbReference type="Pfam" id="PF03772"/>
    </source>
</evidence>
<proteinExistence type="predicted"/>
<keyword evidence="4 6" id="KW-1133">Transmembrane helix</keyword>
<feature type="transmembrane region" description="Helical" evidence="6">
    <location>
        <begin position="492"/>
        <end position="509"/>
    </location>
</feature>